<gene>
    <name evidence="3" type="ORF">K9W46_04075</name>
</gene>
<proteinExistence type="predicted"/>
<dbReference type="Pfam" id="PF01408">
    <property type="entry name" value="GFO_IDH_MocA"/>
    <property type="match status" value="1"/>
</dbReference>
<dbReference type="PANTHER" id="PTHR43377:SF1">
    <property type="entry name" value="BILIVERDIN REDUCTASE A"/>
    <property type="match status" value="1"/>
</dbReference>
<reference evidence="3" key="1">
    <citation type="journal article" date="2022" name="Nat. Microbiol.">
        <title>Unique mobile elements and scalable gene flow at the prokaryote-eukaryote boundary revealed by circularized Asgard archaea genomes.</title>
        <authorList>
            <person name="Wu F."/>
            <person name="Speth D.R."/>
            <person name="Philosof A."/>
            <person name="Cremiere A."/>
            <person name="Narayanan A."/>
            <person name="Barco R.A."/>
            <person name="Connon S.A."/>
            <person name="Amend J.P."/>
            <person name="Antoshechkin I.A."/>
            <person name="Orphan V.J."/>
        </authorList>
    </citation>
    <scope>NUCLEOTIDE SEQUENCE</scope>
    <source>
        <strain evidence="3">PR6</strain>
    </source>
</reference>
<dbReference type="InterPro" id="IPR000683">
    <property type="entry name" value="Gfo/Idh/MocA-like_OxRdtase_N"/>
</dbReference>
<dbReference type="PANTHER" id="PTHR43377">
    <property type="entry name" value="BILIVERDIN REDUCTASE A"/>
    <property type="match status" value="1"/>
</dbReference>
<feature type="domain" description="GFO/IDH/MocA-like oxidoreductase" evidence="2">
    <location>
        <begin position="131"/>
        <end position="240"/>
    </location>
</feature>
<accession>A0A9Y1BSN4</accession>
<dbReference type="Pfam" id="PF22725">
    <property type="entry name" value="GFO_IDH_MocA_C3"/>
    <property type="match status" value="1"/>
</dbReference>
<evidence type="ECO:0000313" key="3">
    <source>
        <dbReference type="EMBL" id="UJG44362.1"/>
    </source>
</evidence>
<sequence length="331" mass="38083">MSKIALVGFGYWGKNHFKTLKKLKDEGIIEKITVCDLNKNALRNLEKEDEIEICYDWKKLLTSDIDLVSIVSPTPLHYEMAKEFMLRGKDVLVEKPLAMNANECDELIEISEKAGSGLMVGHIFRFHPGVVELRNMIRKGDFGNILNIFIRRQTLRVPRKDMGVLLALGIHEVDIACFLLNEELPETIYADINSYFGNAEEMALIIQKFKNTTAYFYESWIDPSKGKFRELTLIGTNGTASLNFSEPDRITIHQSYLERKQEENFSVVNGGDFIVRLEYSEPLYNELKHFIEESNNKKNYHSNGYVGKRAVELIEKALLSNKQQTFIEVKN</sequence>
<dbReference type="Proteomes" id="UP001200513">
    <property type="component" value="Chromosome"/>
</dbReference>
<organism evidence="3">
    <name type="scientific">Candidatus Heimdallarchaeum endolithica</name>
    <dbReference type="NCBI Taxonomy" id="2876572"/>
    <lineage>
        <taxon>Archaea</taxon>
        <taxon>Promethearchaeati</taxon>
        <taxon>Candidatus Heimdallarchaeota</taxon>
        <taxon>Candidatus Heimdallarchaeia (ex Rinke et al. 2021) (nom. nud.)</taxon>
        <taxon>Candidatus Heimdallarchaeales</taxon>
        <taxon>Candidatus Heimdallarchaeaceae</taxon>
        <taxon>Candidatus Heimdallarchaeum</taxon>
    </lineage>
</organism>
<evidence type="ECO:0000259" key="2">
    <source>
        <dbReference type="Pfam" id="PF22725"/>
    </source>
</evidence>
<dbReference type="InterPro" id="IPR055170">
    <property type="entry name" value="GFO_IDH_MocA-like_dom"/>
</dbReference>
<dbReference type="InterPro" id="IPR036291">
    <property type="entry name" value="NAD(P)-bd_dom_sf"/>
</dbReference>
<dbReference type="EMBL" id="CP084167">
    <property type="protein sequence ID" value="UJG44362.1"/>
    <property type="molecule type" value="Genomic_DNA"/>
</dbReference>
<dbReference type="Gene3D" id="3.40.50.720">
    <property type="entry name" value="NAD(P)-binding Rossmann-like Domain"/>
    <property type="match status" value="1"/>
</dbReference>
<dbReference type="Gene3D" id="3.30.360.10">
    <property type="entry name" value="Dihydrodipicolinate Reductase, domain 2"/>
    <property type="match status" value="1"/>
</dbReference>
<dbReference type="AlphaFoldDB" id="A0A9Y1BSN4"/>
<dbReference type="InterPro" id="IPR051450">
    <property type="entry name" value="Gfo/Idh/MocA_Oxidoreductases"/>
</dbReference>
<dbReference type="SUPFAM" id="SSF55347">
    <property type="entry name" value="Glyceraldehyde-3-phosphate dehydrogenase-like, C-terminal domain"/>
    <property type="match status" value="1"/>
</dbReference>
<name>A0A9Y1BSN4_9ARCH</name>
<evidence type="ECO:0000259" key="1">
    <source>
        <dbReference type="Pfam" id="PF01408"/>
    </source>
</evidence>
<dbReference type="SUPFAM" id="SSF51735">
    <property type="entry name" value="NAD(P)-binding Rossmann-fold domains"/>
    <property type="match status" value="1"/>
</dbReference>
<protein>
    <submittedName>
        <fullName evidence="3">Gfo/Idh/MocA family oxidoreductase</fullName>
    </submittedName>
</protein>
<feature type="domain" description="Gfo/Idh/MocA-like oxidoreductase N-terminal" evidence="1">
    <location>
        <begin position="3"/>
        <end position="122"/>
    </location>
</feature>
<dbReference type="GO" id="GO:0000166">
    <property type="term" value="F:nucleotide binding"/>
    <property type="evidence" value="ECO:0007669"/>
    <property type="project" value="InterPro"/>
</dbReference>